<gene>
    <name evidence="2" type="ORF">SLEP1_g10243</name>
</gene>
<dbReference type="InterPro" id="IPR036691">
    <property type="entry name" value="Endo/exonu/phosph_ase_sf"/>
</dbReference>
<sequence length="406" mass="46040">MVVEKREKIIEYTPMGEELHLLEGGMVAVVRSLALIYEIQERIDVDGGSISLSPIGGRRVTRGDKLNGLVAYIGSAIKGMGKENEEPELDMDMICDGDDVSSDSEQLMKDMDLNSNLNSVTGKESCNQIETGREFERDESYGLAKELGLQRMSPIGPEKRSGLVKSKDHGRTKEMSMEGPRLNAQNPEAASVSQKLEKRTSVSKKQRPLQDCYPESMEEIWAKGTPLETKLERMDVGICNHLCNFDEFDWVVKGSSRASGGLLCIWDRRHFVKREEFTGDGYVGISGEWGVNKQQCCLINVYGPNDKQKRAKLWEELRKMVIDKEGRWLIVGDFKAVRGPEERRGKTRVSSDMRDFEEFIVTTGLVDVKLTNRHYTWYKLDGTTRSRLDRFLLSTEMSNMGGEWIQ</sequence>
<dbReference type="Proteomes" id="UP001054252">
    <property type="component" value="Unassembled WGS sequence"/>
</dbReference>
<name>A0AAV5IIR9_9ROSI</name>
<keyword evidence="3" id="KW-1185">Reference proteome</keyword>
<feature type="region of interest" description="Disordered" evidence="1">
    <location>
        <begin position="147"/>
        <end position="209"/>
    </location>
</feature>
<dbReference type="SUPFAM" id="SSF56219">
    <property type="entry name" value="DNase I-like"/>
    <property type="match status" value="1"/>
</dbReference>
<feature type="compositionally biased region" description="Basic and acidic residues" evidence="1">
    <location>
        <begin position="157"/>
        <end position="176"/>
    </location>
</feature>
<comment type="caution">
    <text evidence="2">The sequence shown here is derived from an EMBL/GenBank/DDBJ whole genome shotgun (WGS) entry which is preliminary data.</text>
</comment>
<feature type="compositionally biased region" description="Polar residues" evidence="1">
    <location>
        <begin position="183"/>
        <end position="194"/>
    </location>
</feature>
<evidence type="ECO:0000313" key="3">
    <source>
        <dbReference type="Proteomes" id="UP001054252"/>
    </source>
</evidence>
<organism evidence="2 3">
    <name type="scientific">Rubroshorea leprosula</name>
    <dbReference type="NCBI Taxonomy" id="152421"/>
    <lineage>
        <taxon>Eukaryota</taxon>
        <taxon>Viridiplantae</taxon>
        <taxon>Streptophyta</taxon>
        <taxon>Embryophyta</taxon>
        <taxon>Tracheophyta</taxon>
        <taxon>Spermatophyta</taxon>
        <taxon>Magnoliopsida</taxon>
        <taxon>eudicotyledons</taxon>
        <taxon>Gunneridae</taxon>
        <taxon>Pentapetalae</taxon>
        <taxon>rosids</taxon>
        <taxon>malvids</taxon>
        <taxon>Malvales</taxon>
        <taxon>Dipterocarpaceae</taxon>
        <taxon>Rubroshorea</taxon>
    </lineage>
</organism>
<proteinExistence type="predicted"/>
<dbReference type="AlphaFoldDB" id="A0AAV5IIR9"/>
<accession>A0AAV5IIR9</accession>
<dbReference type="Gene3D" id="3.60.10.10">
    <property type="entry name" value="Endonuclease/exonuclease/phosphatase"/>
    <property type="match status" value="1"/>
</dbReference>
<evidence type="ECO:0000256" key="1">
    <source>
        <dbReference type="SAM" id="MobiDB-lite"/>
    </source>
</evidence>
<protein>
    <submittedName>
        <fullName evidence="2">Uncharacterized protein</fullName>
    </submittedName>
</protein>
<dbReference type="EMBL" id="BPVZ01000011">
    <property type="protein sequence ID" value="GKU97059.1"/>
    <property type="molecule type" value="Genomic_DNA"/>
</dbReference>
<evidence type="ECO:0000313" key="2">
    <source>
        <dbReference type="EMBL" id="GKU97059.1"/>
    </source>
</evidence>
<reference evidence="2 3" key="1">
    <citation type="journal article" date="2021" name="Commun. Biol.">
        <title>The genome of Shorea leprosula (Dipterocarpaceae) highlights the ecological relevance of drought in aseasonal tropical rainforests.</title>
        <authorList>
            <person name="Ng K.K.S."/>
            <person name="Kobayashi M.J."/>
            <person name="Fawcett J.A."/>
            <person name="Hatakeyama M."/>
            <person name="Paape T."/>
            <person name="Ng C.H."/>
            <person name="Ang C.C."/>
            <person name="Tnah L.H."/>
            <person name="Lee C.T."/>
            <person name="Nishiyama T."/>
            <person name="Sese J."/>
            <person name="O'Brien M.J."/>
            <person name="Copetti D."/>
            <person name="Mohd Noor M.I."/>
            <person name="Ong R.C."/>
            <person name="Putra M."/>
            <person name="Sireger I.Z."/>
            <person name="Indrioko S."/>
            <person name="Kosugi Y."/>
            <person name="Izuno A."/>
            <person name="Isagi Y."/>
            <person name="Lee S.L."/>
            <person name="Shimizu K.K."/>
        </authorList>
    </citation>
    <scope>NUCLEOTIDE SEQUENCE [LARGE SCALE GENOMIC DNA]</scope>
    <source>
        <strain evidence="2">214</strain>
    </source>
</reference>